<proteinExistence type="predicted"/>
<evidence type="ECO:0000313" key="3">
    <source>
        <dbReference type="Proteomes" id="UP000054783"/>
    </source>
</evidence>
<evidence type="ECO:0000256" key="1">
    <source>
        <dbReference type="SAM" id="Phobius"/>
    </source>
</evidence>
<gene>
    <name evidence="2" type="ORF">T12_1492</name>
</gene>
<dbReference type="EMBL" id="JYDQ01000251">
    <property type="protein sequence ID" value="KRY09924.1"/>
    <property type="molecule type" value="Genomic_DNA"/>
</dbReference>
<evidence type="ECO:0000313" key="2">
    <source>
        <dbReference type="EMBL" id="KRY09924.1"/>
    </source>
</evidence>
<sequence>MELRWAGQCKRGFYRLYLKMNDKINKLKCYEEFERRRRRRRSLLLMVVVVVLLLLRLLLSQFCNETNGLFKISDKG</sequence>
<keyword evidence="1" id="KW-1133">Transmembrane helix</keyword>
<keyword evidence="1" id="KW-0812">Transmembrane</keyword>
<protein>
    <submittedName>
        <fullName evidence="2">Uncharacterized protein</fullName>
    </submittedName>
</protein>
<name>A0A0V0ZBQ8_9BILA</name>
<keyword evidence="3" id="KW-1185">Reference proteome</keyword>
<comment type="caution">
    <text evidence="2">The sequence shown here is derived from an EMBL/GenBank/DDBJ whole genome shotgun (WGS) entry which is preliminary data.</text>
</comment>
<organism evidence="2 3">
    <name type="scientific">Trichinella patagoniensis</name>
    <dbReference type="NCBI Taxonomy" id="990121"/>
    <lineage>
        <taxon>Eukaryota</taxon>
        <taxon>Metazoa</taxon>
        <taxon>Ecdysozoa</taxon>
        <taxon>Nematoda</taxon>
        <taxon>Enoplea</taxon>
        <taxon>Dorylaimia</taxon>
        <taxon>Trichinellida</taxon>
        <taxon>Trichinellidae</taxon>
        <taxon>Trichinella</taxon>
    </lineage>
</organism>
<dbReference type="Proteomes" id="UP000054783">
    <property type="component" value="Unassembled WGS sequence"/>
</dbReference>
<feature type="transmembrane region" description="Helical" evidence="1">
    <location>
        <begin position="43"/>
        <end position="62"/>
    </location>
</feature>
<keyword evidence="1" id="KW-0472">Membrane</keyword>
<accession>A0A0V0ZBQ8</accession>
<reference evidence="2 3" key="1">
    <citation type="submission" date="2015-01" db="EMBL/GenBank/DDBJ databases">
        <title>Evolution of Trichinella species and genotypes.</title>
        <authorList>
            <person name="Korhonen P.K."/>
            <person name="Edoardo P."/>
            <person name="Giuseppe L.R."/>
            <person name="Gasser R.B."/>
        </authorList>
    </citation>
    <scope>NUCLEOTIDE SEQUENCE [LARGE SCALE GENOMIC DNA]</scope>
    <source>
        <strain evidence="2">ISS2496</strain>
    </source>
</reference>
<dbReference type="AlphaFoldDB" id="A0A0V0ZBQ8"/>